<evidence type="ECO:0000256" key="2">
    <source>
        <dbReference type="ARBA" id="ARBA00022777"/>
    </source>
</evidence>
<organism evidence="6 7">
    <name type="scientific">Microbacterium dauci</name>
    <dbReference type="NCBI Taxonomy" id="3048008"/>
    <lineage>
        <taxon>Bacteria</taxon>
        <taxon>Bacillati</taxon>
        <taxon>Actinomycetota</taxon>
        <taxon>Actinomycetes</taxon>
        <taxon>Micrococcales</taxon>
        <taxon>Microbacteriaceae</taxon>
        <taxon>Microbacterium</taxon>
    </lineage>
</organism>
<keyword evidence="7" id="KW-1185">Reference proteome</keyword>
<evidence type="ECO:0000256" key="3">
    <source>
        <dbReference type="ARBA" id="ARBA00023015"/>
    </source>
</evidence>
<dbReference type="Pfam" id="PF13185">
    <property type="entry name" value="GAF_2"/>
    <property type="match status" value="1"/>
</dbReference>
<dbReference type="SUPFAM" id="SSF52172">
    <property type="entry name" value="CheY-like"/>
    <property type="match status" value="1"/>
</dbReference>
<dbReference type="InterPro" id="IPR003018">
    <property type="entry name" value="GAF"/>
</dbReference>
<reference evidence="6 7" key="1">
    <citation type="submission" date="2023-05" db="EMBL/GenBank/DDBJ databases">
        <title>Microbacterium dauci sp.nov., Isolated from Carrot Rhizosphere Soil.</title>
        <authorList>
            <person name="Xiao Z."/>
            <person name="Zheng J."/>
        </authorList>
    </citation>
    <scope>NUCLEOTIDE SEQUENCE [LARGE SCALE GENOMIC DNA]</scope>
    <source>
        <strain evidence="6 7">LX3-4</strain>
    </source>
</reference>
<dbReference type="InterPro" id="IPR029016">
    <property type="entry name" value="GAF-like_dom_sf"/>
</dbReference>
<dbReference type="InterPro" id="IPR005561">
    <property type="entry name" value="ANTAR"/>
</dbReference>
<dbReference type="Pfam" id="PF03861">
    <property type="entry name" value="ANTAR"/>
    <property type="match status" value="1"/>
</dbReference>
<dbReference type="EMBL" id="JASJND010000005">
    <property type="protein sequence ID" value="MDJ1114251.1"/>
    <property type="molecule type" value="Genomic_DNA"/>
</dbReference>
<sequence>MTGQENDGNSARLHALVATEDIKGFLDGMSGLAAATMSKGTGERIESAVTLVRRKRSTTIAGSSDDAILLDGIEQRLGDGPCRQALRTGTAVLLTDVSTDPRWPTYCQELAASGCRSVLGIPLQLGTDASAAVNFFSPATGVFTQNTIKDATVFADIASQALRLAIRISAADDLAGNLRAALESRTAIDLACGMIMAQNQCSKEQAIEILRRTSSHRNQKLNTVAEDIVSRVSGADGKTTYFED</sequence>
<feature type="domain" description="ANTAR" evidence="5">
    <location>
        <begin position="168"/>
        <end position="229"/>
    </location>
</feature>
<dbReference type="Gene3D" id="3.30.450.40">
    <property type="match status" value="1"/>
</dbReference>
<dbReference type="Proteomes" id="UP001321481">
    <property type="component" value="Unassembled WGS sequence"/>
</dbReference>
<evidence type="ECO:0000313" key="7">
    <source>
        <dbReference type="Proteomes" id="UP001321481"/>
    </source>
</evidence>
<dbReference type="InterPro" id="IPR036388">
    <property type="entry name" value="WH-like_DNA-bd_sf"/>
</dbReference>
<comment type="caution">
    <text evidence="6">The sequence shown here is derived from an EMBL/GenBank/DDBJ whole genome shotgun (WGS) entry which is preliminary data.</text>
</comment>
<dbReference type="InterPro" id="IPR012074">
    <property type="entry name" value="GAF_ANTAR"/>
</dbReference>
<evidence type="ECO:0000259" key="5">
    <source>
        <dbReference type="PROSITE" id="PS50921"/>
    </source>
</evidence>
<keyword evidence="4" id="KW-0804">Transcription</keyword>
<proteinExistence type="predicted"/>
<dbReference type="Gene3D" id="1.10.10.10">
    <property type="entry name" value="Winged helix-like DNA-binding domain superfamily/Winged helix DNA-binding domain"/>
    <property type="match status" value="1"/>
</dbReference>
<evidence type="ECO:0000256" key="4">
    <source>
        <dbReference type="ARBA" id="ARBA00023163"/>
    </source>
</evidence>
<gene>
    <name evidence="6" type="ORF">QNI14_07285</name>
</gene>
<evidence type="ECO:0000256" key="1">
    <source>
        <dbReference type="ARBA" id="ARBA00022679"/>
    </source>
</evidence>
<accession>A0ABT6ZDL4</accession>
<name>A0ABT6ZDL4_9MICO</name>
<dbReference type="InterPro" id="IPR011006">
    <property type="entry name" value="CheY-like_superfamily"/>
</dbReference>
<dbReference type="PIRSF" id="PIRSF036625">
    <property type="entry name" value="GAF_ANTAR"/>
    <property type="match status" value="1"/>
</dbReference>
<keyword evidence="1" id="KW-0808">Transferase</keyword>
<keyword evidence="2" id="KW-0418">Kinase</keyword>
<dbReference type="RefSeq" id="WP_283715850.1">
    <property type="nucleotide sequence ID" value="NZ_JASJND010000005.1"/>
</dbReference>
<evidence type="ECO:0000313" key="6">
    <source>
        <dbReference type="EMBL" id="MDJ1114251.1"/>
    </source>
</evidence>
<dbReference type="SMART" id="SM01012">
    <property type="entry name" value="ANTAR"/>
    <property type="match status" value="1"/>
</dbReference>
<keyword evidence="3" id="KW-0805">Transcription regulation</keyword>
<dbReference type="SUPFAM" id="SSF55781">
    <property type="entry name" value="GAF domain-like"/>
    <property type="match status" value="1"/>
</dbReference>
<dbReference type="PROSITE" id="PS50921">
    <property type="entry name" value="ANTAR"/>
    <property type="match status" value="1"/>
</dbReference>
<protein>
    <submittedName>
        <fullName evidence="6">GAF and ANTAR domain-containing protein</fullName>
    </submittedName>
</protein>